<dbReference type="RefSeq" id="XP_018295760.1">
    <property type="nucleotide sequence ID" value="XM_018439102.1"/>
</dbReference>
<gene>
    <name evidence="1" type="ORF">PHYBLDRAFT_185600</name>
</gene>
<reference evidence="2" key="1">
    <citation type="submission" date="2015-06" db="EMBL/GenBank/DDBJ databases">
        <title>Expansion of signal transduction pathways in fungi by whole-genome duplication.</title>
        <authorList>
            <consortium name="DOE Joint Genome Institute"/>
            <person name="Corrochano L.M."/>
            <person name="Kuo A."/>
            <person name="Marcet-Houben M."/>
            <person name="Polaino S."/>
            <person name="Salamov A."/>
            <person name="Villalobos J.M."/>
            <person name="Alvarez M.I."/>
            <person name="Avalos J."/>
            <person name="Benito E.P."/>
            <person name="Benoit I."/>
            <person name="Burger G."/>
            <person name="Camino L.P."/>
            <person name="Canovas D."/>
            <person name="Cerda-Olmedo E."/>
            <person name="Cheng J.-F."/>
            <person name="Dominguez A."/>
            <person name="Elias M."/>
            <person name="Eslava A.P."/>
            <person name="Glaser F."/>
            <person name="Grimwood J."/>
            <person name="Gutierrez G."/>
            <person name="Heitman J."/>
            <person name="Henrissat B."/>
            <person name="Iturriaga E.A."/>
            <person name="Lang B.F."/>
            <person name="Lavin J.L."/>
            <person name="Lee S."/>
            <person name="Li W."/>
            <person name="Lindquist E."/>
            <person name="Lopez-Garcia S."/>
            <person name="Luque E.M."/>
            <person name="Marcos A.T."/>
            <person name="Martin J."/>
            <person name="McCluskey K."/>
            <person name="Medina H.R."/>
            <person name="Miralles-Duran A."/>
            <person name="Miyazaki A."/>
            <person name="Munoz-Torres E."/>
            <person name="Oguiza J.A."/>
            <person name="Ohm R."/>
            <person name="Olmedo M."/>
            <person name="Orejas M."/>
            <person name="Ortiz-Castellanos L."/>
            <person name="Pisabarro A.G."/>
            <person name="Rodriguez-Romero J."/>
            <person name="Ruiz-Herrera J."/>
            <person name="Ruiz-Vazquez R."/>
            <person name="Sanz C."/>
            <person name="Schackwitz W."/>
            <person name="Schmutz J."/>
            <person name="Shahriari M."/>
            <person name="Shelest E."/>
            <person name="Silva-Franco F."/>
            <person name="Soanes D."/>
            <person name="Syed K."/>
            <person name="Tagua V.G."/>
            <person name="Talbot N.J."/>
            <person name="Thon M."/>
            <person name="De vries R.P."/>
            <person name="Wiebenga A."/>
            <person name="Yadav J.S."/>
            <person name="Braun E.L."/>
            <person name="Baker S."/>
            <person name="Garre V."/>
            <person name="Horwitz B."/>
            <person name="Torres-Martinez S."/>
            <person name="Idnurm A."/>
            <person name="Herrera-Estrella A."/>
            <person name="Gabaldon T."/>
            <person name="Grigoriev I.V."/>
        </authorList>
    </citation>
    <scope>NUCLEOTIDE SEQUENCE [LARGE SCALE GENOMIC DNA]</scope>
    <source>
        <strain evidence="2">NRRL 1555(-)</strain>
    </source>
</reference>
<dbReference type="GeneID" id="29000008"/>
<dbReference type="AlphaFoldDB" id="A0A163EB13"/>
<name>A0A163EB13_PHYB8</name>
<dbReference type="Proteomes" id="UP000077315">
    <property type="component" value="Unassembled WGS sequence"/>
</dbReference>
<dbReference type="VEuPathDB" id="FungiDB:PHYBLDRAFT_185600"/>
<dbReference type="InParanoid" id="A0A163EB13"/>
<evidence type="ECO:0000313" key="1">
    <source>
        <dbReference type="EMBL" id="OAD77720.1"/>
    </source>
</evidence>
<organism evidence="1 2">
    <name type="scientific">Phycomyces blakesleeanus (strain ATCC 8743b / DSM 1359 / FGSC 10004 / NBRC 33097 / NRRL 1555)</name>
    <dbReference type="NCBI Taxonomy" id="763407"/>
    <lineage>
        <taxon>Eukaryota</taxon>
        <taxon>Fungi</taxon>
        <taxon>Fungi incertae sedis</taxon>
        <taxon>Mucoromycota</taxon>
        <taxon>Mucoromycotina</taxon>
        <taxon>Mucoromycetes</taxon>
        <taxon>Mucorales</taxon>
        <taxon>Phycomycetaceae</taxon>
        <taxon>Phycomyces</taxon>
    </lineage>
</organism>
<protein>
    <submittedName>
        <fullName evidence="1">Uncharacterized protein</fullName>
    </submittedName>
</protein>
<accession>A0A163EB13</accession>
<evidence type="ECO:0000313" key="2">
    <source>
        <dbReference type="Proteomes" id="UP000077315"/>
    </source>
</evidence>
<proteinExistence type="predicted"/>
<dbReference type="EMBL" id="KV440974">
    <property type="protein sequence ID" value="OAD77720.1"/>
    <property type="molecule type" value="Genomic_DNA"/>
</dbReference>
<sequence>MSKPVHIKNEILRSNTGLIINPSKTYPRSETRDKLSGLTIFQTVYDIHQRHTF</sequence>
<keyword evidence="2" id="KW-1185">Reference proteome</keyword>